<dbReference type="Gene3D" id="2.60.120.260">
    <property type="entry name" value="Galactose-binding domain-like"/>
    <property type="match status" value="1"/>
</dbReference>
<dbReference type="Proteomes" id="UP000282311">
    <property type="component" value="Unassembled WGS sequence"/>
</dbReference>
<evidence type="ECO:0000256" key="2">
    <source>
        <dbReference type="ARBA" id="ARBA00004651"/>
    </source>
</evidence>
<dbReference type="SMART" id="SM00388">
    <property type="entry name" value="HisKA"/>
    <property type="match status" value="1"/>
</dbReference>
<dbReference type="Gene3D" id="3.30.565.10">
    <property type="entry name" value="Histidine kinase-like ATPase, C-terminal domain"/>
    <property type="match status" value="1"/>
</dbReference>
<organism evidence="13 14">
    <name type="scientific">Paenibacillus ginsengarvi</name>
    <dbReference type="NCBI Taxonomy" id="400777"/>
    <lineage>
        <taxon>Bacteria</taxon>
        <taxon>Bacillati</taxon>
        <taxon>Bacillota</taxon>
        <taxon>Bacilli</taxon>
        <taxon>Bacillales</taxon>
        <taxon>Paenibacillaceae</taxon>
        <taxon>Paenibacillus</taxon>
    </lineage>
</organism>
<dbReference type="InterPro" id="IPR050736">
    <property type="entry name" value="Sensor_HK_Regulatory"/>
</dbReference>
<keyword evidence="10" id="KW-0175">Coiled coil</keyword>
<evidence type="ECO:0000256" key="1">
    <source>
        <dbReference type="ARBA" id="ARBA00000085"/>
    </source>
</evidence>
<sequence>MVRIMKRIWKIIRLTGTMRYYPLKTAFAVFFAIVWIGLCVLPAHASGSSKAGGALRGILDLREWDRYEHETVPLDGIWEWYGSRLLEPADFTGEESRYEPGYIEVPSVWSSHEDGGERLSNHGYGTYRAAIVLPEPLRHRTLALYMPSIATAYRLWVNGKPLAGNGVVGTSLDSMVPGNYPKVVYIQPSSDRLELVIQVSNFVQRKGGLWKSIDFGTSEQVTQERNANVFYESFIIGSLFIMTVYHAALYLTRNRNRAALYFALMTCMIGIRTLVLGETMAVYLFGWPAWEWAVKVEYISASAALFFLLKFIQSQYPQESSRVVVRVSGVVIGAYIALQLLAPARVYTELFNYYQYGCVIPLIAYLTGVYVLATVRKRHGSLTNLIGLVGLGYSIVHDTLFYGSMIGSRDLIPFGFLFFLLTQSLQLSLSFSRAFTRAESLSQELRVLNESLERIVAERTQDLQLANEELKRKEEFRRRLMSNISHELITPLTSLKAYITGLIDRIIPADDPKYWRLLQEKTLFLERIILDLFELTKLETRQIRFDYRETAIVPYVRELVRKYEFDIRDAGIRFGLLVSPDAENAGDRLTAAIDSVRIEQVVSNLLSNAKRFTPAGGQIEIRLDWRSGTDTAAIHVADSGSGIPEHEQDHVFERYYRGSQLVKSKDSGAGLGLAICKEIIAFHQGTMSMVSKTGEGTAFTLTLPVYLASERLKGGSV</sequence>
<dbReference type="Gene3D" id="1.10.287.130">
    <property type="match status" value="1"/>
</dbReference>
<evidence type="ECO:0000256" key="6">
    <source>
        <dbReference type="ARBA" id="ARBA00022741"/>
    </source>
</evidence>
<dbReference type="SUPFAM" id="SSF55874">
    <property type="entry name" value="ATPase domain of HSP90 chaperone/DNA topoisomerase II/histidine kinase"/>
    <property type="match status" value="1"/>
</dbReference>
<dbReference type="CDD" id="cd00082">
    <property type="entry name" value="HisKA"/>
    <property type="match status" value="1"/>
</dbReference>
<feature type="coiled-coil region" evidence="10">
    <location>
        <begin position="438"/>
        <end position="483"/>
    </location>
</feature>
<keyword evidence="5" id="KW-0808">Transferase</keyword>
<dbReference type="CDD" id="cd00075">
    <property type="entry name" value="HATPase"/>
    <property type="match status" value="1"/>
</dbReference>
<dbReference type="AlphaFoldDB" id="A0A3B0BL37"/>
<comment type="catalytic activity">
    <reaction evidence="1">
        <text>ATP + protein L-histidine = ADP + protein N-phospho-L-histidine.</text>
        <dbReference type="EC" id="2.7.13.3"/>
    </reaction>
</comment>
<gene>
    <name evidence="13" type="ORF">D7M11_27935</name>
</gene>
<feature type="transmembrane region" description="Helical" evidence="11">
    <location>
        <begin position="385"/>
        <end position="405"/>
    </location>
</feature>
<keyword evidence="4" id="KW-0597">Phosphoprotein</keyword>
<comment type="subcellular location">
    <subcellularLocation>
        <location evidence="2">Cell membrane</location>
        <topology evidence="2">Multi-pass membrane protein</topology>
    </subcellularLocation>
</comment>
<feature type="transmembrane region" description="Helical" evidence="11">
    <location>
        <begin position="323"/>
        <end position="341"/>
    </location>
</feature>
<keyword evidence="14" id="KW-1185">Reference proteome</keyword>
<evidence type="ECO:0000256" key="5">
    <source>
        <dbReference type="ARBA" id="ARBA00022679"/>
    </source>
</evidence>
<protein>
    <recommendedName>
        <fullName evidence="3">histidine kinase</fullName>
        <ecNumber evidence="3">2.7.13.3</ecNumber>
    </recommendedName>
</protein>
<evidence type="ECO:0000313" key="14">
    <source>
        <dbReference type="Proteomes" id="UP000282311"/>
    </source>
</evidence>
<evidence type="ECO:0000256" key="8">
    <source>
        <dbReference type="ARBA" id="ARBA00022840"/>
    </source>
</evidence>
<evidence type="ECO:0000256" key="11">
    <source>
        <dbReference type="SAM" id="Phobius"/>
    </source>
</evidence>
<dbReference type="FunFam" id="3.30.565.10:FF:000006">
    <property type="entry name" value="Sensor histidine kinase WalK"/>
    <property type="match status" value="1"/>
</dbReference>
<evidence type="ECO:0000256" key="7">
    <source>
        <dbReference type="ARBA" id="ARBA00022777"/>
    </source>
</evidence>
<keyword evidence="11" id="KW-0812">Transmembrane</keyword>
<dbReference type="InterPro" id="IPR005467">
    <property type="entry name" value="His_kinase_dom"/>
</dbReference>
<dbReference type="InterPro" id="IPR008979">
    <property type="entry name" value="Galactose-bd-like_sf"/>
</dbReference>
<reference evidence="13 14" key="1">
    <citation type="journal article" date="2007" name="Int. J. Syst. Evol. Microbiol.">
        <title>Paenibacillus ginsengarvi sp. nov., isolated from soil from ginseng cultivation.</title>
        <authorList>
            <person name="Yoon M.H."/>
            <person name="Ten L.N."/>
            <person name="Im W.T."/>
        </authorList>
    </citation>
    <scope>NUCLEOTIDE SEQUENCE [LARGE SCALE GENOMIC DNA]</scope>
    <source>
        <strain evidence="13 14">KCTC 13059</strain>
    </source>
</reference>
<dbReference type="Pfam" id="PF02518">
    <property type="entry name" value="HATPase_c"/>
    <property type="match status" value="1"/>
</dbReference>
<evidence type="ECO:0000256" key="9">
    <source>
        <dbReference type="ARBA" id="ARBA00023012"/>
    </source>
</evidence>
<dbReference type="GO" id="GO:0005524">
    <property type="term" value="F:ATP binding"/>
    <property type="evidence" value="ECO:0007669"/>
    <property type="project" value="UniProtKB-KW"/>
</dbReference>
<feature type="domain" description="Histidine kinase" evidence="12">
    <location>
        <begin position="483"/>
        <end position="707"/>
    </location>
</feature>
<dbReference type="InterPro" id="IPR004358">
    <property type="entry name" value="Sig_transdc_His_kin-like_C"/>
</dbReference>
<dbReference type="InterPro" id="IPR003661">
    <property type="entry name" value="HisK_dim/P_dom"/>
</dbReference>
<name>A0A3B0BL37_9BACL</name>
<keyword evidence="11" id="KW-1133">Transmembrane helix</keyword>
<keyword evidence="7 13" id="KW-0418">Kinase</keyword>
<dbReference type="SUPFAM" id="SSF49785">
    <property type="entry name" value="Galactose-binding domain-like"/>
    <property type="match status" value="1"/>
</dbReference>
<feature type="transmembrane region" description="Helical" evidence="11">
    <location>
        <begin position="258"/>
        <end position="286"/>
    </location>
</feature>
<dbReference type="SUPFAM" id="SSF47384">
    <property type="entry name" value="Homodimeric domain of signal transducing histidine kinase"/>
    <property type="match status" value="1"/>
</dbReference>
<feature type="transmembrane region" description="Helical" evidence="11">
    <location>
        <begin position="353"/>
        <end position="373"/>
    </location>
</feature>
<keyword evidence="9" id="KW-0902">Two-component regulatory system</keyword>
<dbReference type="PANTHER" id="PTHR43711">
    <property type="entry name" value="TWO-COMPONENT HISTIDINE KINASE"/>
    <property type="match status" value="1"/>
</dbReference>
<evidence type="ECO:0000256" key="4">
    <source>
        <dbReference type="ARBA" id="ARBA00022553"/>
    </source>
</evidence>
<evidence type="ECO:0000313" key="13">
    <source>
        <dbReference type="EMBL" id="RKN72981.1"/>
    </source>
</evidence>
<comment type="caution">
    <text evidence="13">The sequence shown here is derived from an EMBL/GenBank/DDBJ whole genome shotgun (WGS) entry which is preliminary data.</text>
</comment>
<feature type="transmembrane region" description="Helical" evidence="11">
    <location>
        <begin position="229"/>
        <end position="251"/>
    </location>
</feature>
<feature type="transmembrane region" description="Helical" evidence="11">
    <location>
        <begin position="292"/>
        <end position="311"/>
    </location>
</feature>
<evidence type="ECO:0000259" key="12">
    <source>
        <dbReference type="PROSITE" id="PS50109"/>
    </source>
</evidence>
<dbReference type="PROSITE" id="PS50109">
    <property type="entry name" value="HIS_KIN"/>
    <property type="match status" value="1"/>
</dbReference>
<evidence type="ECO:0000256" key="3">
    <source>
        <dbReference type="ARBA" id="ARBA00012438"/>
    </source>
</evidence>
<dbReference type="EMBL" id="RBAH01000026">
    <property type="protein sequence ID" value="RKN72981.1"/>
    <property type="molecule type" value="Genomic_DNA"/>
</dbReference>
<accession>A0A3B0BL37</accession>
<keyword evidence="11" id="KW-0472">Membrane</keyword>
<dbReference type="PRINTS" id="PR00344">
    <property type="entry name" value="BCTRLSENSOR"/>
</dbReference>
<keyword evidence="8" id="KW-0067">ATP-binding</keyword>
<dbReference type="SMART" id="SM00387">
    <property type="entry name" value="HATPase_c"/>
    <property type="match status" value="1"/>
</dbReference>
<dbReference type="GO" id="GO:0000155">
    <property type="term" value="F:phosphorelay sensor kinase activity"/>
    <property type="evidence" value="ECO:0007669"/>
    <property type="project" value="InterPro"/>
</dbReference>
<dbReference type="InterPro" id="IPR036097">
    <property type="entry name" value="HisK_dim/P_sf"/>
</dbReference>
<dbReference type="PANTHER" id="PTHR43711:SF1">
    <property type="entry name" value="HISTIDINE KINASE 1"/>
    <property type="match status" value="1"/>
</dbReference>
<dbReference type="InterPro" id="IPR036890">
    <property type="entry name" value="HATPase_C_sf"/>
</dbReference>
<keyword evidence="6" id="KW-0547">Nucleotide-binding</keyword>
<dbReference type="Pfam" id="PF07695">
    <property type="entry name" value="7TMR-DISM_7TM"/>
    <property type="match status" value="1"/>
</dbReference>
<dbReference type="GO" id="GO:0005886">
    <property type="term" value="C:plasma membrane"/>
    <property type="evidence" value="ECO:0007669"/>
    <property type="project" value="UniProtKB-SubCell"/>
</dbReference>
<dbReference type="InterPro" id="IPR003594">
    <property type="entry name" value="HATPase_dom"/>
</dbReference>
<dbReference type="Pfam" id="PF00512">
    <property type="entry name" value="HisKA"/>
    <property type="match status" value="1"/>
</dbReference>
<dbReference type="EC" id="2.7.13.3" evidence="3"/>
<proteinExistence type="predicted"/>
<evidence type="ECO:0000256" key="10">
    <source>
        <dbReference type="SAM" id="Coils"/>
    </source>
</evidence>
<dbReference type="InterPro" id="IPR011623">
    <property type="entry name" value="7TMR_DISM_rcpt_extracell_dom1"/>
</dbReference>